<keyword evidence="4" id="KW-1185">Reference proteome</keyword>
<evidence type="ECO:0000256" key="1">
    <source>
        <dbReference type="SAM" id="MobiDB-lite"/>
    </source>
</evidence>
<gene>
    <name evidence="3" type="ORF">AFUS01_LOCUS18577</name>
</gene>
<feature type="region of interest" description="Disordered" evidence="1">
    <location>
        <begin position="1"/>
        <end position="383"/>
    </location>
</feature>
<reference evidence="3" key="1">
    <citation type="submission" date="2021-06" db="EMBL/GenBank/DDBJ databases">
        <authorList>
            <person name="Hodson N. C."/>
            <person name="Mongue J. A."/>
            <person name="Jaron S. K."/>
        </authorList>
    </citation>
    <scope>NUCLEOTIDE SEQUENCE</scope>
</reference>
<dbReference type="SMART" id="SM01349">
    <property type="entry name" value="TOG"/>
    <property type="match status" value="1"/>
</dbReference>
<evidence type="ECO:0000313" key="4">
    <source>
        <dbReference type="Proteomes" id="UP000708208"/>
    </source>
</evidence>
<organism evidence="3 4">
    <name type="scientific">Allacma fusca</name>
    <dbReference type="NCBI Taxonomy" id="39272"/>
    <lineage>
        <taxon>Eukaryota</taxon>
        <taxon>Metazoa</taxon>
        <taxon>Ecdysozoa</taxon>
        <taxon>Arthropoda</taxon>
        <taxon>Hexapoda</taxon>
        <taxon>Collembola</taxon>
        <taxon>Symphypleona</taxon>
        <taxon>Sminthuridae</taxon>
        <taxon>Allacma</taxon>
    </lineage>
</organism>
<dbReference type="EMBL" id="CAJVCH010186023">
    <property type="protein sequence ID" value="CAG7729890.1"/>
    <property type="molecule type" value="Genomic_DNA"/>
</dbReference>
<feature type="compositionally biased region" description="Polar residues" evidence="1">
    <location>
        <begin position="359"/>
        <end position="371"/>
    </location>
</feature>
<protein>
    <recommendedName>
        <fullName evidence="2">TOG domain-containing protein</fullName>
    </recommendedName>
</protein>
<feature type="compositionally biased region" description="Polar residues" evidence="1">
    <location>
        <begin position="223"/>
        <end position="245"/>
    </location>
</feature>
<dbReference type="InterPro" id="IPR034085">
    <property type="entry name" value="TOG"/>
</dbReference>
<feature type="compositionally biased region" description="Polar residues" evidence="1">
    <location>
        <begin position="149"/>
        <end position="158"/>
    </location>
</feature>
<feature type="compositionally biased region" description="Polar residues" evidence="1">
    <location>
        <begin position="42"/>
        <end position="63"/>
    </location>
</feature>
<sequence length="784" mass="84722">MSKVMRQMVKQRSNSSHQGYYPPMRAPGPDPRGGGGGGNGGKSSMFTRDISFSESEIQTQIGFSDSEEEKSEVIDDFLDDEDEQDDREDELIQSEFEEGDDDDEDEEEGNDPFQRQLGYPPLPRYKTPTPANPLDKLGTLTPMEEMTEPPSSGANSPASFAIPGHRSKSRGPSNLTLDHSGMDMSRSPSRSSKKNLGLETVNERSPSRSSMNNLTVDHGGRSRAQSRTSMRGSSPTPSKSPSRQGMNDYGKSGQSRSDFPPSDFPTSAMSRSDYPPSDYPKTPGKSGKRHEFLPSTMDEEDFAPDSGHGDMGKSSRNLSSPDSMLSFRGDTMKKRKSGSSGIGSGGGMDGGSGSGSRSNLLNKSPKRTSTPLPKFESEMDSDINTLGLQSDANTLDDTEEMEKMRSFDRVRSWQRHAGGSSPPVYSAMADAEFASALDGMIMKLHGSKVDWEYRVKLADDLTAALKNVSPQVLLKNMSQIIPLVSNIAAENHFRVSLSILSTITMLGDRLRDCKSFLGSKSIPNADLTWLIRRLCTVCGESRSTLRTEGALALSHLIKGAGPELVCEPLYLILSSESKKHLNGTGRLTAGPRIKAAALDALTFALLTFPRDDFDLPTLAKHACKSLWNSKRRVRQASLECLAVLAHALGPSVALPLFRNYIEETKMELSSSSSSSGTMKRGATNYAPIATPSSAVSARVSRHLLPSPSPAGLVEYAVMIPQRTLQQSSYESGKGKGGLDPILNANGSGKNRHSAMVGADIAWILAGTGPTVNSTFYSPGSNLDW</sequence>
<dbReference type="OrthoDB" id="63891at2759"/>
<evidence type="ECO:0000259" key="2">
    <source>
        <dbReference type="SMART" id="SM01349"/>
    </source>
</evidence>
<feature type="compositionally biased region" description="Acidic residues" evidence="1">
    <location>
        <begin position="65"/>
        <end position="110"/>
    </location>
</feature>
<comment type="caution">
    <text evidence="3">The sequence shown here is derived from an EMBL/GenBank/DDBJ whole genome shotgun (WGS) entry which is preliminary data.</text>
</comment>
<feature type="compositionally biased region" description="Gly residues" evidence="1">
    <location>
        <begin position="340"/>
        <end position="354"/>
    </location>
</feature>
<dbReference type="Proteomes" id="UP000708208">
    <property type="component" value="Unassembled WGS sequence"/>
</dbReference>
<proteinExistence type="predicted"/>
<accession>A0A8J2P2V1</accession>
<feature type="compositionally biased region" description="Gly residues" evidence="1">
    <location>
        <begin position="31"/>
        <end position="41"/>
    </location>
</feature>
<feature type="compositionally biased region" description="Polar residues" evidence="1">
    <location>
        <begin position="314"/>
        <end position="323"/>
    </location>
</feature>
<dbReference type="AlphaFoldDB" id="A0A8J2P2V1"/>
<name>A0A8J2P2V1_9HEXA</name>
<feature type="domain" description="TOG" evidence="2">
    <location>
        <begin position="427"/>
        <end position="670"/>
    </location>
</feature>
<evidence type="ECO:0000313" key="3">
    <source>
        <dbReference type="EMBL" id="CAG7729890.1"/>
    </source>
</evidence>